<keyword evidence="1" id="KW-0175">Coiled coil</keyword>
<evidence type="ECO:0000313" key="2">
    <source>
        <dbReference type="EMBL" id="CAH0721165.1"/>
    </source>
</evidence>
<sequence>MDSQHKSNWKCPECLNKQPKMGNIHTPVRSAVVSGENKICTDTSEVSYVTTRKKPSKSPPHITSKCKDNDFDLTESKLRDIIQQELASTIQKLVSSQLNTINNQISGFCESINFINAQYEEMKSKLEEKSNMVDQLRKENDQLKTSIKDFASRLNNVEVHMRESNIEINGIPENRSENLANTVVQLSQIINCPMTTDEILHANRVALTGMRKNHALSLLSYVALGIVMPS</sequence>
<dbReference type="EMBL" id="OV170222">
    <property type="protein sequence ID" value="CAH0721165.1"/>
    <property type="molecule type" value="Genomic_DNA"/>
</dbReference>
<accession>A0A8J9VKC8</accession>
<dbReference type="AlphaFoldDB" id="A0A8J9VKC8"/>
<protein>
    <submittedName>
        <fullName evidence="2">Uncharacterized protein</fullName>
    </submittedName>
</protein>
<gene>
    <name evidence="2" type="ORF">BINO364_LOCUS7299</name>
</gene>
<proteinExistence type="predicted"/>
<organism evidence="2 3">
    <name type="scientific">Brenthis ino</name>
    <name type="common">lesser marbled fritillary</name>
    <dbReference type="NCBI Taxonomy" id="405034"/>
    <lineage>
        <taxon>Eukaryota</taxon>
        <taxon>Metazoa</taxon>
        <taxon>Ecdysozoa</taxon>
        <taxon>Arthropoda</taxon>
        <taxon>Hexapoda</taxon>
        <taxon>Insecta</taxon>
        <taxon>Pterygota</taxon>
        <taxon>Neoptera</taxon>
        <taxon>Endopterygota</taxon>
        <taxon>Lepidoptera</taxon>
        <taxon>Glossata</taxon>
        <taxon>Ditrysia</taxon>
        <taxon>Papilionoidea</taxon>
        <taxon>Nymphalidae</taxon>
        <taxon>Heliconiinae</taxon>
        <taxon>Argynnini</taxon>
        <taxon>Brenthis</taxon>
    </lineage>
</organism>
<dbReference type="OrthoDB" id="5984028at2759"/>
<feature type="coiled-coil region" evidence="1">
    <location>
        <begin position="112"/>
        <end position="153"/>
    </location>
</feature>
<feature type="non-terminal residue" evidence="2">
    <location>
        <position position="230"/>
    </location>
</feature>
<reference evidence="2" key="1">
    <citation type="submission" date="2021-12" db="EMBL/GenBank/DDBJ databases">
        <authorList>
            <person name="Martin H S."/>
        </authorList>
    </citation>
    <scope>NUCLEOTIDE SEQUENCE</scope>
</reference>
<evidence type="ECO:0000256" key="1">
    <source>
        <dbReference type="SAM" id="Coils"/>
    </source>
</evidence>
<keyword evidence="3" id="KW-1185">Reference proteome</keyword>
<dbReference type="Proteomes" id="UP000838878">
    <property type="component" value="Chromosome 2"/>
</dbReference>
<evidence type="ECO:0000313" key="3">
    <source>
        <dbReference type="Proteomes" id="UP000838878"/>
    </source>
</evidence>
<name>A0A8J9VKC8_9NEOP</name>